<dbReference type="GO" id="GO:0003676">
    <property type="term" value="F:nucleic acid binding"/>
    <property type="evidence" value="ECO:0007669"/>
    <property type="project" value="InterPro"/>
</dbReference>
<keyword evidence="6" id="KW-1185">Reference proteome</keyword>
<dbReference type="InParanoid" id="A0A7J8J2Q4"/>
<proteinExistence type="predicted"/>
<dbReference type="InterPro" id="IPR036397">
    <property type="entry name" value="RNaseH_sf"/>
</dbReference>
<name>A0A7J8J2Q4_MOLMO</name>
<evidence type="ECO:0000256" key="3">
    <source>
        <dbReference type="ARBA" id="ARBA00022839"/>
    </source>
</evidence>
<dbReference type="FunFam" id="3.30.420.10:FF:000175">
    <property type="entry name" value="RNA exonuclease 5"/>
    <property type="match status" value="1"/>
</dbReference>
<reference evidence="5 6" key="1">
    <citation type="journal article" date="2020" name="Nature">
        <title>Six reference-quality genomes reveal evolution of bat adaptations.</title>
        <authorList>
            <person name="Jebb D."/>
            <person name="Huang Z."/>
            <person name="Pippel M."/>
            <person name="Hughes G.M."/>
            <person name="Lavrichenko K."/>
            <person name="Devanna P."/>
            <person name="Winkler S."/>
            <person name="Jermiin L.S."/>
            <person name="Skirmuntt E.C."/>
            <person name="Katzourakis A."/>
            <person name="Burkitt-Gray L."/>
            <person name="Ray D.A."/>
            <person name="Sullivan K.A.M."/>
            <person name="Roscito J.G."/>
            <person name="Kirilenko B.M."/>
            <person name="Davalos L.M."/>
            <person name="Corthals A.P."/>
            <person name="Power M.L."/>
            <person name="Jones G."/>
            <person name="Ransome R.D."/>
            <person name="Dechmann D.K.N."/>
            <person name="Locatelli A.G."/>
            <person name="Puechmaille S.J."/>
            <person name="Fedrigo O."/>
            <person name="Jarvis E.D."/>
            <person name="Hiller M."/>
            <person name="Vernes S.C."/>
            <person name="Myers E.W."/>
            <person name="Teeling E.C."/>
        </authorList>
    </citation>
    <scope>NUCLEOTIDE SEQUENCE [LARGE SCALE GENOMIC DNA]</scope>
    <source>
        <strain evidence="5">MMolMol1</strain>
        <tissue evidence="5">Muscle</tissue>
    </source>
</reference>
<dbReference type="GO" id="GO:0005634">
    <property type="term" value="C:nucleus"/>
    <property type="evidence" value="ECO:0007669"/>
    <property type="project" value="TreeGrafter"/>
</dbReference>
<feature type="domain" description="Exonuclease" evidence="4">
    <location>
        <begin position="33"/>
        <end position="191"/>
    </location>
</feature>
<keyword evidence="2" id="KW-0378">Hydrolase</keyword>
<dbReference type="Proteomes" id="UP000550707">
    <property type="component" value="Unassembled WGS sequence"/>
</dbReference>
<dbReference type="Gene3D" id="3.30.420.10">
    <property type="entry name" value="Ribonuclease H-like superfamily/Ribonuclease H"/>
    <property type="match status" value="1"/>
</dbReference>
<dbReference type="InterPro" id="IPR047021">
    <property type="entry name" value="REXO1/3/4-like"/>
</dbReference>
<dbReference type="SMART" id="SM00479">
    <property type="entry name" value="EXOIII"/>
    <property type="match status" value="1"/>
</dbReference>
<evidence type="ECO:0000313" key="6">
    <source>
        <dbReference type="Proteomes" id="UP000550707"/>
    </source>
</evidence>
<evidence type="ECO:0000259" key="4">
    <source>
        <dbReference type="SMART" id="SM00479"/>
    </source>
</evidence>
<evidence type="ECO:0000256" key="2">
    <source>
        <dbReference type="ARBA" id="ARBA00022801"/>
    </source>
</evidence>
<dbReference type="GO" id="GO:0004527">
    <property type="term" value="F:exonuclease activity"/>
    <property type="evidence" value="ECO:0007669"/>
    <property type="project" value="UniProtKB-KW"/>
</dbReference>
<dbReference type="AlphaFoldDB" id="A0A7J8J2Q4"/>
<dbReference type="InterPro" id="IPR012337">
    <property type="entry name" value="RNaseH-like_sf"/>
</dbReference>
<comment type="caution">
    <text evidence="5">The sequence shown here is derived from an EMBL/GenBank/DDBJ whole genome shotgun (WGS) entry which is preliminary data.</text>
</comment>
<evidence type="ECO:0000313" key="5">
    <source>
        <dbReference type="EMBL" id="KAF6490811.1"/>
    </source>
</evidence>
<evidence type="ECO:0000256" key="1">
    <source>
        <dbReference type="ARBA" id="ARBA00022722"/>
    </source>
</evidence>
<keyword evidence="3 5" id="KW-0269">Exonuclease</keyword>
<dbReference type="SUPFAM" id="SSF53098">
    <property type="entry name" value="Ribonuclease H-like"/>
    <property type="match status" value="1"/>
</dbReference>
<dbReference type="EMBL" id="JACASF010000003">
    <property type="protein sequence ID" value="KAF6490811.1"/>
    <property type="molecule type" value="Genomic_DNA"/>
</dbReference>
<organism evidence="5 6">
    <name type="scientific">Molossus molossus</name>
    <name type="common">Pallas' mastiff bat</name>
    <name type="synonym">Vespertilio molossus</name>
    <dbReference type="NCBI Taxonomy" id="27622"/>
    <lineage>
        <taxon>Eukaryota</taxon>
        <taxon>Metazoa</taxon>
        <taxon>Chordata</taxon>
        <taxon>Craniata</taxon>
        <taxon>Vertebrata</taxon>
        <taxon>Euteleostomi</taxon>
        <taxon>Mammalia</taxon>
        <taxon>Eutheria</taxon>
        <taxon>Laurasiatheria</taxon>
        <taxon>Chiroptera</taxon>
        <taxon>Yangochiroptera</taxon>
        <taxon>Molossidae</taxon>
        <taxon>Molossus</taxon>
    </lineage>
</organism>
<dbReference type="PANTHER" id="PTHR12801:SF82">
    <property type="entry name" value="RNA EXONUCLEASE 5"/>
    <property type="match status" value="1"/>
</dbReference>
<accession>A0A7J8J2Q4</accession>
<dbReference type="CDD" id="cd06145">
    <property type="entry name" value="REX1_like"/>
    <property type="match status" value="1"/>
</dbReference>
<sequence length="247" mass="27845">MQAFHSPLQGWCFPEYENFVSTKSDGVITDKSPLFGLDCEVCLTMRGRELTHISLVAEEGGCVMDELVKPDGKILDYLTSCSEIMKKILNPVTTKVKDVQRQLKALLPPTAVLVGYSSDLDLKALKMIHPYVIDTSLLYVREQGRRFKLKFLAKAIWGKDVQGPGRLGHDTTEDAKTALELAQYFFKYDPKKMLSRKSDDFDHFIVIKIAELNLEALACHQSRRQQACAEQGSRGRWAAMPKVAAQF</sequence>
<keyword evidence="1" id="KW-0540">Nuclease</keyword>
<dbReference type="InterPro" id="IPR034922">
    <property type="entry name" value="REX1-like_exo"/>
</dbReference>
<gene>
    <name evidence="5" type="ORF">HJG59_015504</name>
</gene>
<dbReference type="InterPro" id="IPR013520">
    <property type="entry name" value="Ribonucl_H"/>
</dbReference>
<protein>
    <submittedName>
        <fullName evidence="5">RNA exonuclease 5</fullName>
    </submittedName>
</protein>
<dbReference type="PANTHER" id="PTHR12801">
    <property type="entry name" value="RNA EXONUCLEASE REXO1 / RECO3 FAMILY MEMBER-RELATED"/>
    <property type="match status" value="1"/>
</dbReference>